<name>A0A5D3C8Y7_CUCMM</name>
<dbReference type="Pfam" id="PF07727">
    <property type="entry name" value="RVT_2"/>
    <property type="match status" value="1"/>
</dbReference>
<feature type="domain" description="Reverse transcriptase Ty1/copia-type" evidence="2">
    <location>
        <begin position="62"/>
        <end position="123"/>
    </location>
</feature>
<protein>
    <submittedName>
        <fullName evidence="4">Retrovirus-related Pol polyprotein from transposon TNT 1-94</fullName>
    </submittedName>
</protein>
<dbReference type="CDD" id="cd09272">
    <property type="entry name" value="RNase_HI_RT_Ty1"/>
    <property type="match status" value="1"/>
</dbReference>
<evidence type="ECO:0000259" key="2">
    <source>
        <dbReference type="Pfam" id="PF07727"/>
    </source>
</evidence>
<dbReference type="InterPro" id="IPR013103">
    <property type="entry name" value="RVT_2"/>
</dbReference>
<sequence length="222" mass="24782">MEKLLQRLQKPLVSSSVLPVESAMPPSRGNEPHTPSLSTHAQLSNSYAVQPAYSHLISQAGKITLLIVYVDDIFLFGDDTTENIQVMKNMGDKFETKDLENLKYFLGMEVARSKEGISVSQRKKTDGRAIEAKIDSDCARSNAEAEYKGSISIANNPVQHDITKHVEIDRHFIKERLDNGSIHIPYIPSSYQDDDVLTKGLLRQSFDSCVSKLGLIDIYISI</sequence>
<evidence type="ECO:0000313" key="5">
    <source>
        <dbReference type="Proteomes" id="UP000321393"/>
    </source>
</evidence>
<evidence type="ECO:0000313" key="6">
    <source>
        <dbReference type="Proteomes" id="UP000321947"/>
    </source>
</evidence>
<dbReference type="EMBL" id="SSTE01005744">
    <property type="protein sequence ID" value="KAA0060113.1"/>
    <property type="molecule type" value="Genomic_DNA"/>
</dbReference>
<evidence type="ECO:0000256" key="1">
    <source>
        <dbReference type="SAM" id="MobiDB-lite"/>
    </source>
</evidence>
<comment type="caution">
    <text evidence="4">The sequence shown here is derived from an EMBL/GenBank/DDBJ whole genome shotgun (WGS) entry which is preliminary data.</text>
</comment>
<dbReference type="OrthoDB" id="414945at2759"/>
<gene>
    <name evidence="4" type="ORF">E5676_scaffold654G00420</name>
    <name evidence="3" type="ORF">E6C27_scaffold39G00320</name>
</gene>
<reference evidence="5 6" key="1">
    <citation type="submission" date="2019-08" db="EMBL/GenBank/DDBJ databases">
        <title>Draft genome sequences of two oriental melons (Cucumis melo L. var makuwa).</title>
        <authorList>
            <person name="Kwon S.-Y."/>
        </authorList>
    </citation>
    <scope>NUCLEOTIDE SEQUENCE [LARGE SCALE GENOMIC DNA]</scope>
    <source>
        <strain evidence="6">cv. Chang Bougi</strain>
        <strain evidence="5">cv. SW 3</strain>
        <tissue evidence="4">Leaf</tissue>
    </source>
</reference>
<organism evidence="4 6">
    <name type="scientific">Cucumis melo var. makuwa</name>
    <name type="common">Oriental melon</name>
    <dbReference type="NCBI Taxonomy" id="1194695"/>
    <lineage>
        <taxon>Eukaryota</taxon>
        <taxon>Viridiplantae</taxon>
        <taxon>Streptophyta</taxon>
        <taxon>Embryophyta</taxon>
        <taxon>Tracheophyta</taxon>
        <taxon>Spermatophyta</taxon>
        <taxon>Magnoliopsida</taxon>
        <taxon>eudicotyledons</taxon>
        <taxon>Gunneridae</taxon>
        <taxon>Pentapetalae</taxon>
        <taxon>rosids</taxon>
        <taxon>fabids</taxon>
        <taxon>Cucurbitales</taxon>
        <taxon>Cucurbitaceae</taxon>
        <taxon>Benincaseae</taxon>
        <taxon>Cucumis</taxon>
    </lineage>
</organism>
<dbReference type="Proteomes" id="UP000321947">
    <property type="component" value="Unassembled WGS sequence"/>
</dbReference>
<feature type="region of interest" description="Disordered" evidence="1">
    <location>
        <begin position="19"/>
        <end position="40"/>
    </location>
</feature>
<proteinExistence type="predicted"/>
<accession>A0A5D3C8Y7</accession>
<dbReference type="EMBL" id="SSTD01012824">
    <property type="protein sequence ID" value="TYK08427.1"/>
    <property type="molecule type" value="Genomic_DNA"/>
</dbReference>
<dbReference type="AlphaFoldDB" id="A0A5D3C8Y7"/>
<evidence type="ECO:0000313" key="3">
    <source>
        <dbReference type="EMBL" id="KAA0060113.1"/>
    </source>
</evidence>
<evidence type="ECO:0000313" key="4">
    <source>
        <dbReference type="EMBL" id="TYK08427.1"/>
    </source>
</evidence>
<dbReference type="Proteomes" id="UP000321393">
    <property type="component" value="Unassembled WGS sequence"/>
</dbReference>